<dbReference type="InterPro" id="IPR002016">
    <property type="entry name" value="Haem_peroxidase"/>
</dbReference>
<evidence type="ECO:0000256" key="10">
    <source>
        <dbReference type="SAM" id="MobiDB-lite"/>
    </source>
</evidence>
<keyword evidence="15" id="KW-1185">Reference proteome</keyword>
<feature type="domain" description="WSC" evidence="13">
    <location>
        <begin position="1026"/>
        <end position="1118"/>
    </location>
</feature>
<dbReference type="SMART" id="SM00321">
    <property type="entry name" value="WSC"/>
    <property type="match status" value="4"/>
</dbReference>
<keyword evidence="2" id="KW-0808">Transferase</keyword>
<evidence type="ECO:0000256" key="11">
    <source>
        <dbReference type="SAM" id="SignalP"/>
    </source>
</evidence>
<evidence type="ECO:0000256" key="7">
    <source>
        <dbReference type="ARBA" id="ARBA00023136"/>
    </source>
</evidence>
<dbReference type="PANTHER" id="PTHR24269">
    <property type="entry name" value="KREMEN PROTEIN"/>
    <property type="match status" value="1"/>
</dbReference>
<keyword evidence="7" id="KW-0472">Membrane</keyword>
<comment type="similarity">
    <text evidence="9">Belongs to the peroxidase family.</text>
</comment>
<evidence type="ECO:0000259" key="12">
    <source>
        <dbReference type="PROSITE" id="PS50873"/>
    </source>
</evidence>
<feature type="domain" description="Plant heme peroxidase family profile" evidence="12">
    <location>
        <begin position="122"/>
        <end position="199"/>
    </location>
</feature>
<dbReference type="InterPro" id="IPR011611">
    <property type="entry name" value="PfkB_dom"/>
</dbReference>
<dbReference type="SUPFAM" id="SSF53613">
    <property type="entry name" value="Ribokinase-like"/>
    <property type="match status" value="1"/>
</dbReference>
<reference evidence="14" key="2">
    <citation type="submission" date="2020-03" db="EMBL/GenBank/DDBJ databases">
        <authorList>
            <person name="Fu F.-F."/>
            <person name="Chen J."/>
        </authorList>
    </citation>
    <scope>NUCLEOTIDE SEQUENCE</scope>
    <source>
        <strain evidence="14">Lc1</strain>
    </source>
</reference>
<feature type="signal peptide" evidence="11">
    <location>
        <begin position="1"/>
        <end position="20"/>
    </location>
</feature>
<dbReference type="InterPro" id="IPR002173">
    <property type="entry name" value="Carboh/pur_kinase_PfkB_CS"/>
</dbReference>
<dbReference type="GO" id="GO:0006979">
    <property type="term" value="P:response to oxidative stress"/>
    <property type="evidence" value="ECO:0007669"/>
    <property type="project" value="InterPro"/>
</dbReference>
<evidence type="ECO:0000256" key="4">
    <source>
        <dbReference type="ARBA" id="ARBA00022729"/>
    </source>
</evidence>
<dbReference type="Gene3D" id="1.10.520.10">
    <property type="match status" value="1"/>
</dbReference>
<evidence type="ECO:0000313" key="14">
    <source>
        <dbReference type="EMBL" id="KAF3811353.1"/>
    </source>
</evidence>
<feature type="region of interest" description="Disordered" evidence="10">
    <location>
        <begin position="1466"/>
        <end position="1485"/>
    </location>
</feature>
<keyword evidence="6" id="KW-1133">Transmembrane helix</keyword>
<reference evidence="14" key="1">
    <citation type="journal article" date="2020" name="Phytopathology">
        <title>Genome sequence and comparative analysis of Colletotrichum gloeosporioides isolated from Liriodendron leaves.</title>
        <authorList>
            <person name="Fu F.F."/>
            <person name="Hao Z."/>
            <person name="Wang P."/>
            <person name="Lu Y."/>
            <person name="Xue L.J."/>
            <person name="Wei G."/>
            <person name="Tian Y."/>
            <person name="Baishi H."/>
            <person name="Xu H."/>
            <person name="Shi J."/>
            <person name="Cheng T."/>
            <person name="Wang G."/>
            <person name="Yi Y."/>
            <person name="Chen J."/>
        </authorList>
    </citation>
    <scope>NUCLEOTIDE SEQUENCE</scope>
    <source>
        <strain evidence="14">Lc1</strain>
    </source>
</reference>
<evidence type="ECO:0000256" key="5">
    <source>
        <dbReference type="ARBA" id="ARBA00022777"/>
    </source>
</evidence>
<dbReference type="GeneID" id="69008841"/>
<dbReference type="GO" id="GO:0020037">
    <property type="term" value="F:heme binding"/>
    <property type="evidence" value="ECO:0007669"/>
    <property type="project" value="InterPro"/>
</dbReference>
<feature type="compositionally biased region" description="Low complexity" evidence="10">
    <location>
        <begin position="1471"/>
        <end position="1485"/>
    </location>
</feature>
<dbReference type="Gene3D" id="1.10.420.10">
    <property type="entry name" value="Peroxidase, domain 2"/>
    <property type="match status" value="1"/>
</dbReference>
<dbReference type="GO" id="GO:0005886">
    <property type="term" value="C:plasma membrane"/>
    <property type="evidence" value="ECO:0007669"/>
    <property type="project" value="TreeGrafter"/>
</dbReference>
<evidence type="ECO:0000256" key="2">
    <source>
        <dbReference type="ARBA" id="ARBA00022679"/>
    </source>
</evidence>
<dbReference type="RefSeq" id="XP_045270512.1">
    <property type="nucleotide sequence ID" value="XM_045401783.1"/>
</dbReference>
<keyword evidence="4 11" id="KW-0732">Signal</keyword>
<dbReference type="InterPro" id="IPR029056">
    <property type="entry name" value="Ribokinase-like"/>
</dbReference>
<evidence type="ECO:0000256" key="3">
    <source>
        <dbReference type="ARBA" id="ARBA00022692"/>
    </source>
</evidence>
<evidence type="ECO:0000256" key="1">
    <source>
        <dbReference type="ARBA" id="ARBA00004167"/>
    </source>
</evidence>
<feature type="chain" id="PRO_5034986510" evidence="11">
    <location>
        <begin position="21"/>
        <end position="1485"/>
    </location>
</feature>
<feature type="domain" description="WSC" evidence="13">
    <location>
        <begin position="919"/>
        <end position="1011"/>
    </location>
</feature>
<dbReference type="EMBL" id="WVTB01000007">
    <property type="protein sequence ID" value="KAF3811353.1"/>
    <property type="molecule type" value="Genomic_DNA"/>
</dbReference>
<feature type="domain" description="WSC" evidence="13">
    <location>
        <begin position="568"/>
        <end position="659"/>
    </location>
</feature>
<dbReference type="InterPro" id="IPR010255">
    <property type="entry name" value="Haem_peroxidase_sf"/>
</dbReference>
<feature type="domain" description="WSC" evidence="13">
    <location>
        <begin position="682"/>
        <end position="773"/>
    </location>
</feature>
<dbReference type="PROSITE" id="PS00584">
    <property type="entry name" value="PFKB_KINASES_2"/>
    <property type="match status" value="1"/>
</dbReference>
<evidence type="ECO:0000256" key="8">
    <source>
        <dbReference type="ARBA" id="ARBA00023180"/>
    </source>
</evidence>
<dbReference type="PROSITE" id="PS51212">
    <property type="entry name" value="WSC"/>
    <property type="match status" value="4"/>
</dbReference>
<dbReference type="SUPFAM" id="SSF48113">
    <property type="entry name" value="Heme-dependent peroxidases"/>
    <property type="match status" value="1"/>
</dbReference>
<dbReference type="InterPro" id="IPR051836">
    <property type="entry name" value="Kremen_rcpt"/>
</dbReference>
<dbReference type="PROSITE" id="PS50873">
    <property type="entry name" value="PEROXIDASE_4"/>
    <property type="match status" value="1"/>
</dbReference>
<dbReference type="Pfam" id="PF00294">
    <property type="entry name" value="PfkB"/>
    <property type="match status" value="1"/>
</dbReference>
<sequence length="1485" mass="156502">MKGATSLLLALLGLAARTTADPTWPADIDELEEIMYQTTGVRSRKFADSVNPCTREVSGAGRKNAAEWLRTAFHDMAPANVYRGTGGMDASLQYELGSSDNTGPGFGTTMTFMAPYLTRKSSMSDLIALGVYTSVLSCKGPSVAIRAGRIDATGPNDSGAVPTPGDSTPVFLNRFVRMGFSTADMIQMTACGHTIGGVHSADHPDIVPAGQFTNEVATFDTTDAAFDPKVITEYLAGTTQNPLVNVPGTQKGKNSDFRVFNADNNATVKAMTDATVFNNVCKAIFERMVNVVPSGVTLSDPIQPYQVKPVQMQLTLADVSTLSLTGVIRVRTTNFPLANIASLTINYKNRNGGTVCGSGPCAFTITVSGASTNLEESFAWFTIIQNQQNGVRIPVSSGISSFTITINMNDGSTKFFDNNGNGYPMQDGIFLQTDQSCLTQSNGTATFVAAVRNDRISQPVSVNVWYKTKRTTSVVPLLSNMTLAMTQGACQGGYTFFTVTTTIPGGVSVESTMDLISGDMVDSFKKANTVGGTCQPWSGGSFCSSITVSSVVPTSTASAPSHRATMGGYKFVSCWTEATNGRALKGAAFAYDGMTLSSCMANCTGFDYWGTEYGRECYCGNSLDSTSTSALLVDCNMPCSGDSTQYCGAGNRIELYSTTATRTSSSTASATATLAHISAVGQYSLIGCQTEATNGRALQATSTAADDMTLEKCATFCSGYTYFGTEYGRECYCGNSLQDTSKSAPITDCNMKCAGNQYQYCGDGNRLELYKLGTSSSSSHSSIVSATATASSSSSRTSSSSSTSTTPSSTFSALGSSGSSSSSAPFTGSSTFSTVVSSTSSAAPSTRTSSSSASTLSAQAVSSSVSSSSVTPSSSLSSTRKPVSTSAAVSSTSSLVSSTTTSSATSTVPTLAHKATVAAYNLTGCWTEGNGVRALSQNSYASHDNMTLENCAAFCLGYKYFGTEYGGECYCGNFLASSSSSAPLSDCSMTCTGNQYEYCGAGNRLTLYTNSNDKVTGPSQPANVGVYSFLGCRTEPAQGGRALSAKATAADKMTNEVCASFCDGFAYFGTEYSGECYCGSALPDTSLVAPVSECNMLCSGSSTEYCGSGNRLKSGRSGMIKLEYLMRMQSKECQIYFLAKVSFLASFGNSLKLIPRFPEEDAKLRATSLRVRRGGNCPNTIEVLQQLLRNPPGGGDESSPQEEALQMHLVSTLPERQSQATANIIASLTPTSPSSGQEPSPSSSAVDFDHSLFRAGHQVPASCYILRSEATGSRTIVNHNDLPEMTAAEFLVVAEAFRGRGEKTWWHFEGRIPETTLECVRSLRRVLGASATVSVEVEKPGRPGLRELAAEADVVFYSKSWAEHCGYTSAEACLRGESQPRASLAMITWGAEGASCLSLQDQRYVERPVEHAVQHVVDSVGAGDTFVAGMLYGLICRERWELGEKLGFAVDLATLKVQREGFSGLGDEMQSRASGGSSASGQARQ</sequence>
<evidence type="ECO:0000256" key="9">
    <source>
        <dbReference type="RuleBase" id="RU004241"/>
    </source>
</evidence>
<dbReference type="Proteomes" id="UP000613401">
    <property type="component" value="Unassembled WGS sequence"/>
</dbReference>
<gene>
    <name evidence="14" type="ORF">GCG54_00001674</name>
</gene>
<dbReference type="InterPro" id="IPR002889">
    <property type="entry name" value="WSC_carb-bd"/>
</dbReference>
<evidence type="ECO:0000259" key="13">
    <source>
        <dbReference type="PROSITE" id="PS51212"/>
    </source>
</evidence>
<evidence type="ECO:0000256" key="6">
    <source>
        <dbReference type="ARBA" id="ARBA00022989"/>
    </source>
</evidence>
<keyword evidence="8" id="KW-0325">Glycoprotein</keyword>
<dbReference type="Gene3D" id="3.40.1190.20">
    <property type="match status" value="1"/>
</dbReference>
<keyword evidence="5" id="KW-0418">Kinase</keyword>
<accession>A0A8H4FQZ1</accession>
<comment type="caution">
    <text evidence="14">The sequence shown here is derived from an EMBL/GenBank/DDBJ whole genome shotgun (WGS) entry which is preliminary data.</text>
</comment>
<dbReference type="Pfam" id="PF00141">
    <property type="entry name" value="peroxidase"/>
    <property type="match status" value="1"/>
</dbReference>
<protein>
    <submittedName>
        <fullName evidence="14">WSC domain-containing protein</fullName>
    </submittedName>
</protein>
<organism evidence="14 15">
    <name type="scientific">Colletotrichum gloeosporioides</name>
    <name type="common">Anthracnose fungus</name>
    <name type="synonym">Glomerella cingulata</name>
    <dbReference type="NCBI Taxonomy" id="474922"/>
    <lineage>
        <taxon>Eukaryota</taxon>
        <taxon>Fungi</taxon>
        <taxon>Dikarya</taxon>
        <taxon>Ascomycota</taxon>
        <taxon>Pezizomycotina</taxon>
        <taxon>Sordariomycetes</taxon>
        <taxon>Hypocreomycetidae</taxon>
        <taxon>Glomerellales</taxon>
        <taxon>Glomerellaceae</taxon>
        <taxon>Colletotrichum</taxon>
        <taxon>Colletotrichum gloeosporioides species complex</taxon>
    </lineage>
</organism>
<dbReference type="GO" id="GO:0004601">
    <property type="term" value="F:peroxidase activity"/>
    <property type="evidence" value="ECO:0007669"/>
    <property type="project" value="InterPro"/>
</dbReference>
<evidence type="ECO:0000313" key="15">
    <source>
        <dbReference type="Proteomes" id="UP000613401"/>
    </source>
</evidence>
<proteinExistence type="inferred from homology"/>
<dbReference type="PANTHER" id="PTHR24269:SF16">
    <property type="entry name" value="PROTEIN SLG1"/>
    <property type="match status" value="1"/>
</dbReference>
<comment type="subcellular location">
    <subcellularLocation>
        <location evidence="1">Membrane</location>
        <topology evidence="1">Single-pass membrane protein</topology>
    </subcellularLocation>
</comment>
<dbReference type="GO" id="GO:0016301">
    <property type="term" value="F:kinase activity"/>
    <property type="evidence" value="ECO:0007669"/>
    <property type="project" value="UniProtKB-KW"/>
</dbReference>
<name>A0A8H4FQZ1_COLGL</name>
<keyword evidence="3" id="KW-0812">Transmembrane</keyword>
<dbReference type="Pfam" id="PF01822">
    <property type="entry name" value="WSC"/>
    <property type="match status" value="4"/>
</dbReference>